<feature type="domain" description="NB-ARC" evidence="7">
    <location>
        <begin position="683"/>
        <end position="778"/>
    </location>
</feature>
<dbReference type="AlphaFoldDB" id="A0A6J5UAY5"/>
<evidence type="ECO:0000256" key="4">
    <source>
        <dbReference type="ARBA" id="ARBA00022741"/>
    </source>
</evidence>
<dbReference type="Pfam" id="PF00931">
    <property type="entry name" value="NB-ARC"/>
    <property type="match status" value="2"/>
</dbReference>
<evidence type="ECO:0000256" key="1">
    <source>
        <dbReference type="ARBA" id="ARBA00008894"/>
    </source>
</evidence>
<dbReference type="Pfam" id="PF13855">
    <property type="entry name" value="LRR_8"/>
    <property type="match status" value="2"/>
</dbReference>
<dbReference type="PRINTS" id="PR00364">
    <property type="entry name" value="DISEASERSIST"/>
</dbReference>
<keyword evidence="6" id="KW-0067">ATP-binding</keyword>
<evidence type="ECO:0000313" key="9">
    <source>
        <dbReference type="Proteomes" id="UP000507222"/>
    </source>
</evidence>
<evidence type="ECO:0000256" key="5">
    <source>
        <dbReference type="ARBA" id="ARBA00022821"/>
    </source>
</evidence>
<evidence type="ECO:0000313" key="8">
    <source>
        <dbReference type="EMBL" id="CAB4272787.1"/>
    </source>
</evidence>
<dbReference type="InterPro" id="IPR050905">
    <property type="entry name" value="Plant_NBS-LRR"/>
</dbReference>
<dbReference type="GO" id="GO:0043531">
    <property type="term" value="F:ADP binding"/>
    <property type="evidence" value="ECO:0007669"/>
    <property type="project" value="InterPro"/>
</dbReference>
<keyword evidence="2" id="KW-0433">Leucine-rich repeat</keyword>
<dbReference type="InterPro" id="IPR042197">
    <property type="entry name" value="Apaf_helical"/>
</dbReference>
<dbReference type="InterPro" id="IPR003591">
    <property type="entry name" value="Leu-rich_rpt_typical-subtyp"/>
</dbReference>
<dbReference type="PANTHER" id="PTHR33463">
    <property type="entry name" value="NB-ARC DOMAIN-CONTAINING PROTEIN-RELATED"/>
    <property type="match status" value="1"/>
</dbReference>
<dbReference type="Proteomes" id="UP000507222">
    <property type="component" value="Unassembled WGS sequence"/>
</dbReference>
<keyword evidence="3" id="KW-0677">Repeat</keyword>
<dbReference type="EMBL" id="CAEKDK010000003">
    <property type="protein sequence ID" value="CAB4272787.1"/>
    <property type="molecule type" value="Genomic_DNA"/>
</dbReference>
<feature type="domain" description="NB-ARC" evidence="7">
    <location>
        <begin position="109"/>
        <end position="238"/>
    </location>
</feature>
<dbReference type="InterPro" id="IPR001611">
    <property type="entry name" value="Leu-rich_rpt"/>
</dbReference>
<dbReference type="FunFam" id="3.40.50.300:FF:001091">
    <property type="entry name" value="Probable disease resistance protein At1g61300"/>
    <property type="match status" value="1"/>
</dbReference>
<protein>
    <recommendedName>
        <fullName evidence="7">NB-ARC domain-containing protein</fullName>
    </recommendedName>
</protein>
<dbReference type="Gene3D" id="3.80.10.10">
    <property type="entry name" value="Ribonuclease Inhibitor"/>
    <property type="match status" value="2"/>
</dbReference>
<dbReference type="Gene3D" id="3.40.50.300">
    <property type="entry name" value="P-loop containing nucleotide triphosphate hydrolases"/>
    <property type="match status" value="2"/>
</dbReference>
<reference evidence="8 9" key="1">
    <citation type="submission" date="2020-05" db="EMBL/GenBank/DDBJ databases">
        <authorList>
            <person name="Campoy J."/>
            <person name="Schneeberger K."/>
            <person name="Spophaly S."/>
        </authorList>
    </citation>
    <scope>NUCLEOTIDE SEQUENCE [LARGE SCALE GENOMIC DNA]</scope>
    <source>
        <strain evidence="8">PruArmRojPasFocal</strain>
    </source>
</reference>
<dbReference type="FunFam" id="1.10.8.430:FF:000003">
    <property type="entry name" value="Probable disease resistance protein At5g66910"/>
    <property type="match status" value="1"/>
</dbReference>
<evidence type="ECO:0000256" key="2">
    <source>
        <dbReference type="ARBA" id="ARBA00022614"/>
    </source>
</evidence>
<sequence>MPLSHAARIPFLKEYGMYAISKKTFKLSQLIYKNSGLQRMMCRDRGYCSKNYISSYKYGKKVARKLVEVEALQSKGVFEEVVAESLTTALVDVIPSEPTVGMEPIFYEVWRHVEDEQVGMIGLYGMGGVGKTTLLTQIHNNFNRTRSDFNLVIWIVVSKGHKIEVIQDKIGEKIGMSSAEWKHKEQREKAKDIFGILNTKKFLLLMDDLGKRVELTKVGVPTPDSRNKFKIVFTTCSEGEKVGKETLLLHTDIPKHAEDVAKECGGLPLALITVGRVMACKKTPQEWKHAVLVLRRFSSEFSEMEDKEDVLDEYGNVEEAKNKSYHIIGTLLTSCLLEDEGNSVKMHDVICDMALWLACDLGKEGENILVDTGAYHAPNVVKWKNAKRVSLMGSSGIISLDETPRSPNLLTLFLIGRFLKRIVDDFFDFMPTLRVLDLSENFNITQLPTGVAKLVSLQHLNLCSTGIKWLPVELAACARLKYLNLEFTYSLDYVPPNILSNFPRLKVLRILQCVVGGTSCFQNLDSHHILVTCTLTLCLMGKDFWNPSIYLDLSPLVMANMKYLDTLQIKNMADVYSMWIPRLENPNCFLGLQFVEVVRCTNLKNLEWLVLAPNLIHLYVYGCFEMTTILGLNTTETTPLAKLTVLLLGALPHLRRICENPLPVPFLKEIRLFGFPVFTRLPLNSSNAQTKQHEKAEDIFKILNTKKFVLLMDDLWEPVELTKVGVPAPDSRNRFKIVFTTRSEEVYGHMDAHKKIKLGCLTWDKAWNLFQEKVGKETLLLHPDIPEHAEIVAKKCGSLPLALITVGRVMACKKTPQEWKHAVQVLRRLASGFSGMGDKVFPLLKFSYDNLPSQKVRSCFLYSALFPEDFVILKDDLVCFWMCEDILDEYGDSVKMHDVIRDMALWLACDLGKEGESILVDTNAYYAPNVAKWKNTKRVSLMGSGIKSLDEIPRSPNLLTLFLRGTFLERIVDDFFDFMPTLRVLDLSQNVFITQLPTGVANLVSLQHLNLSYACIKWLPVELAACARLKYLNLEHTLLLDYVPPNILSNFPPLKVLRILDCGSSNRVFFYNEKTMIDELQGLKHLDVLSLTKGDTSCFRNLDSHHILVTCTLTLCLNGEDYMNPSSYFDLSYVAMANMKYLDTLQIKYMVDVYSTWITYLENPNCFLGLQFIVVVNCTNLKNLEWLVFAPNLIRLHVYRCSKMTRILGLNTTKTTTFAKLTVLCLSRLPLLQTCK</sequence>
<dbReference type="GO" id="GO:0006952">
    <property type="term" value="P:defense response"/>
    <property type="evidence" value="ECO:0007669"/>
    <property type="project" value="UniProtKB-KW"/>
</dbReference>
<gene>
    <name evidence="8" type="ORF">CURHAP_LOCUS19579</name>
</gene>
<dbReference type="InterPro" id="IPR002182">
    <property type="entry name" value="NB-ARC"/>
</dbReference>
<name>A0A6J5UAY5_PRUAR</name>
<evidence type="ECO:0000259" key="7">
    <source>
        <dbReference type="Pfam" id="PF00931"/>
    </source>
</evidence>
<evidence type="ECO:0000256" key="3">
    <source>
        <dbReference type="ARBA" id="ARBA00022737"/>
    </source>
</evidence>
<keyword evidence="4" id="KW-0547">Nucleotide-binding</keyword>
<comment type="similarity">
    <text evidence="1">Belongs to the disease resistance NB-LRR family.</text>
</comment>
<organism evidence="8 9">
    <name type="scientific">Prunus armeniaca</name>
    <name type="common">Apricot</name>
    <name type="synonym">Armeniaca vulgaris</name>
    <dbReference type="NCBI Taxonomy" id="36596"/>
    <lineage>
        <taxon>Eukaryota</taxon>
        <taxon>Viridiplantae</taxon>
        <taxon>Streptophyta</taxon>
        <taxon>Embryophyta</taxon>
        <taxon>Tracheophyta</taxon>
        <taxon>Spermatophyta</taxon>
        <taxon>Magnoliopsida</taxon>
        <taxon>eudicotyledons</taxon>
        <taxon>Gunneridae</taxon>
        <taxon>Pentapetalae</taxon>
        <taxon>rosids</taxon>
        <taxon>fabids</taxon>
        <taxon>Rosales</taxon>
        <taxon>Rosaceae</taxon>
        <taxon>Amygdaloideae</taxon>
        <taxon>Amygdaleae</taxon>
        <taxon>Prunus</taxon>
    </lineage>
</organism>
<dbReference type="SUPFAM" id="SSF52540">
    <property type="entry name" value="P-loop containing nucleoside triphosphate hydrolases"/>
    <property type="match status" value="2"/>
</dbReference>
<dbReference type="SUPFAM" id="SSF52058">
    <property type="entry name" value="L domain-like"/>
    <property type="match status" value="2"/>
</dbReference>
<dbReference type="Gene3D" id="1.10.10.10">
    <property type="entry name" value="Winged helix-like DNA-binding domain superfamily/Winged helix DNA-binding domain"/>
    <property type="match status" value="1"/>
</dbReference>
<dbReference type="InterPro" id="IPR032675">
    <property type="entry name" value="LRR_dom_sf"/>
</dbReference>
<dbReference type="Gene3D" id="1.10.8.430">
    <property type="entry name" value="Helical domain of apoptotic protease-activating factors"/>
    <property type="match status" value="2"/>
</dbReference>
<dbReference type="SMART" id="SM00369">
    <property type="entry name" value="LRR_TYP"/>
    <property type="match status" value="4"/>
</dbReference>
<keyword evidence="5" id="KW-0611">Plant defense</keyword>
<dbReference type="PANTHER" id="PTHR33463:SF220">
    <property type="entry name" value="NB-ARC DOMAIN-CONTAINING PROTEIN"/>
    <property type="match status" value="1"/>
</dbReference>
<evidence type="ECO:0000256" key="6">
    <source>
        <dbReference type="ARBA" id="ARBA00022840"/>
    </source>
</evidence>
<dbReference type="GO" id="GO:0005524">
    <property type="term" value="F:ATP binding"/>
    <property type="evidence" value="ECO:0007669"/>
    <property type="project" value="UniProtKB-KW"/>
</dbReference>
<dbReference type="InterPro" id="IPR036388">
    <property type="entry name" value="WH-like_DNA-bd_sf"/>
</dbReference>
<proteinExistence type="inferred from homology"/>
<accession>A0A6J5UAY5</accession>
<dbReference type="InterPro" id="IPR027417">
    <property type="entry name" value="P-loop_NTPase"/>
</dbReference>